<dbReference type="EMBL" id="CZRL01000094">
    <property type="protein sequence ID" value="CUS53152.1"/>
    <property type="molecule type" value="Genomic_DNA"/>
</dbReference>
<dbReference type="AlphaFoldDB" id="A0A160TTN6"/>
<proteinExistence type="inferred from homology"/>
<dbReference type="InterPro" id="IPR050249">
    <property type="entry name" value="Pseudomonas-type_ThrB"/>
</dbReference>
<dbReference type="Pfam" id="PF01636">
    <property type="entry name" value="APH"/>
    <property type="match status" value="1"/>
</dbReference>
<accession>A0A160TTN6</accession>
<dbReference type="InterPro" id="IPR002575">
    <property type="entry name" value="Aminoglycoside_PTrfase"/>
</dbReference>
<dbReference type="Gene3D" id="1.10.510.10">
    <property type="entry name" value="Transferase(Phosphotransferase) domain 1"/>
    <property type="match status" value="1"/>
</dbReference>
<keyword evidence="3" id="KW-0808">Transferase</keyword>
<dbReference type="InterPro" id="IPR011009">
    <property type="entry name" value="Kinase-like_dom_sf"/>
</dbReference>
<evidence type="ECO:0000313" key="3">
    <source>
        <dbReference type="EMBL" id="CUS53152.1"/>
    </source>
</evidence>
<dbReference type="SUPFAM" id="SSF56112">
    <property type="entry name" value="Protein kinase-like (PK-like)"/>
    <property type="match status" value="1"/>
</dbReference>
<gene>
    <name evidence="3" type="ORF">MGWOODY_XGa2780</name>
</gene>
<dbReference type="GO" id="GO:0009088">
    <property type="term" value="P:threonine biosynthetic process"/>
    <property type="evidence" value="ECO:0007669"/>
    <property type="project" value="TreeGrafter"/>
</dbReference>
<dbReference type="EC" id="2.7.1.39" evidence="3"/>
<organism evidence="3">
    <name type="scientific">hydrothermal vent metagenome</name>
    <dbReference type="NCBI Taxonomy" id="652676"/>
    <lineage>
        <taxon>unclassified sequences</taxon>
        <taxon>metagenomes</taxon>
        <taxon>ecological metagenomes</taxon>
    </lineage>
</organism>
<dbReference type="PANTHER" id="PTHR21064:SF6">
    <property type="entry name" value="AMINOGLYCOSIDE PHOSPHOTRANSFERASE DOMAIN-CONTAINING PROTEIN"/>
    <property type="match status" value="1"/>
</dbReference>
<sequence length="337" mass="38360">MLNDLSWAAAHNALASWDIQTQDIEPLTLTENIVFKITDGTKQSFVLRLHRPGYHNLNELLSELQWTEALLDAGLTVPVPRITRDGRQYVSVYLGNQHRYAGLLEWVDGMPMENLIESNPDSTFVENSFSLLGEVMAKFHNQAVSWTIPLKFSRHSFDADGLMGEAPFWGRFWESSALTPDQKIYFDTLRHNIYDLLLEFGKDPHTYSIIHADLHPANIVVEGSRLHVIDFDDSGFGWHHYDIAVALFNYHLDKPIEHLQAAMITGYRKFRSISDNDLAYVRVFMLIRALVSIGWYSARPEVTAGSIALPHLIDYVRSKAVRVMASHGILIKPMPSI</sequence>
<reference evidence="3" key="1">
    <citation type="submission" date="2015-10" db="EMBL/GenBank/DDBJ databases">
        <authorList>
            <person name="Gilbert D.G."/>
        </authorList>
    </citation>
    <scope>NUCLEOTIDE SEQUENCE</scope>
</reference>
<keyword evidence="3" id="KW-0418">Kinase</keyword>
<evidence type="ECO:0000256" key="1">
    <source>
        <dbReference type="ARBA" id="ARBA00038240"/>
    </source>
</evidence>
<dbReference type="Gene3D" id="1.20.1270.170">
    <property type="match status" value="1"/>
</dbReference>
<protein>
    <submittedName>
        <fullName evidence="3">Homoserine kinase</fullName>
        <ecNumber evidence="3">2.7.1.39</ecNumber>
    </submittedName>
</protein>
<name>A0A160TTN6_9ZZZZ</name>
<feature type="domain" description="Aminoglycoside phosphotransferase" evidence="2">
    <location>
        <begin position="30"/>
        <end position="257"/>
    </location>
</feature>
<comment type="similarity">
    <text evidence="1">Belongs to the pseudomonas-type ThrB family.</text>
</comment>
<dbReference type="Gene3D" id="3.30.200.70">
    <property type="match status" value="1"/>
</dbReference>
<evidence type="ECO:0000259" key="2">
    <source>
        <dbReference type="Pfam" id="PF01636"/>
    </source>
</evidence>
<dbReference type="GO" id="GO:0004413">
    <property type="term" value="F:homoserine kinase activity"/>
    <property type="evidence" value="ECO:0007669"/>
    <property type="project" value="UniProtKB-EC"/>
</dbReference>
<dbReference type="PANTHER" id="PTHR21064">
    <property type="entry name" value="AMINOGLYCOSIDE PHOSPHOTRANSFERASE DOMAIN-CONTAINING PROTEIN-RELATED"/>
    <property type="match status" value="1"/>
</dbReference>